<dbReference type="EMBL" id="WHPC01000181">
    <property type="protein sequence ID" value="MPV39164.1"/>
    <property type="molecule type" value="Genomic_DNA"/>
</dbReference>
<feature type="region of interest" description="Disordered" evidence="1">
    <location>
        <begin position="115"/>
        <end position="135"/>
    </location>
</feature>
<feature type="compositionally biased region" description="Low complexity" evidence="1">
    <location>
        <begin position="115"/>
        <end position="129"/>
    </location>
</feature>
<evidence type="ECO:0000256" key="1">
    <source>
        <dbReference type="SAM" id="MobiDB-lite"/>
    </source>
</evidence>
<dbReference type="Proteomes" id="UP000437709">
    <property type="component" value="Unassembled WGS sequence"/>
</dbReference>
<organism evidence="4 5">
    <name type="scientific">Georgenia subflava</name>
    <dbReference type="NCBI Taxonomy" id="1622177"/>
    <lineage>
        <taxon>Bacteria</taxon>
        <taxon>Bacillati</taxon>
        <taxon>Actinomycetota</taxon>
        <taxon>Actinomycetes</taxon>
        <taxon>Micrococcales</taxon>
        <taxon>Bogoriellaceae</taxon>
        <taxon>Georgenia</taxon>
    </lineage>
</organism>
<feature type="transmembrane region" description="Helical" evidence="2">
    <location>
        <begin position="42"/>
        <end position="61"/>
    </location>
</feature>
<dbReference type="RefSeq" id="WP_152816634.1">
    <property type="nucleotide sequence ID" value="NZ_WHPC01000181.1"/>
</dbReference>
<sequence>MFDLIDGLPLHPLVVHAVVVLLPLAAAGAVAIAVIPPWRRRFGVLVALVATAGTAMVPVATRSGEAFMLRQGAPAGNHQQLGGQMIWYALALTVLVWLLVLADLRVRRAAAAAPPAAASTARPGPGTAARGETTG</sequence>
<keyword evidence="5" id="KW-1185">Reference proteome</keyword>
<proteinExistence type="predicted"/>
<name>A0A6N7EVJ8_9MICO</name>
<evidence type="ECO:0000256" key="2">
    <source>
        <dbReference type="SAM" id="Phobius"/>
    </source>
</evidence>
<comment type="caution">
    <text evidence="4">The sequence shown here is derived from an EMBL/GenBank/DDBJ whole genome shotgun (WGS) entry which is preliminary data.</text>
</comment>
<evidence type="ECO:0000313" key="5">
    <source>
        <dbReference type="Proteomes" id="UP000437709"/>
    </source>
</evidence>
<evidence type="ECO:0000259" key="3">
    <source>
        <dbReference type="Pfam" id="PF09990"/>
    </source>
</evidence>
<keyword evidence="2" id="KW-0812">Transmembrane</keyword>
<feature type="domain" description="DUF2231" evidence="3">
    <location>
        <begin position="7"/>
        <end position="112"/>
    </location>
</feature>
<dbReference type="Pfam" id="PF09990">
    <property type="entry name" value="DUF2231"/>
    <property type="match status" value="1"/>
</dbReference>
<dbReference type="AlphaFoldDB" id="A0A6N7EVJ8"/>
<dbReference type="InterPro" id="IPR019251">
    <property type="entry name" value="DUF2231_TM"/>
</dbReference>
<feature type="transmembrane region" description="Helical" evidence="2">
    <location>
        <begin position="81"/>
        <end position="102"/>
    </location>
</feature>
<dbReference type="OrthoDB" id="4864772at2"/>
<keyword evidence="2" id="KW-1133">Transmembrane helix</keyword>
<gene>
    <name evidence="4" type="ORF">GB881_19360</name>
</gene>
<feature type="transmembrane region" description="Helical" evidence="2">
    <location>
        <begin position="13"/>
        <end position="35"/>
    </location>
</feature>
<reference evidence="4 5" key="1">
    <citation type="submission" date="2019-10" db="EMBL/GenBank/DDBJ databases">
        <title>Georgenia wutianyii sp. nov. and Georgenia yuyongxinii sp. nov. isolated from plateau pika (Ochotona curzoniae) in the Qinghai-Tibet plateau of China.</title>
        <authorList>
            <person name="Tian Z."/>
        </authorList>
    </citation>
    <scope>NUCLEOTIDE SEQUENCE [LARGE SCALE GENOMIC DNA]</scope>
    <source>
        <strain evidence="4 5">JCM 19765</strain>
    </source>
</reference>
<feature type="non-terminal residue" evidence="4">
    <location>
        <position position="135"/>
    </location>
</feature>
<protein>
    <recommendedName>
        <fullName evidence="3">DUF2231 domain-containing protein</fullName>
    </recommendedName>
</protein>
<evidence type="ECO:0000313" key="4">
    <source>
        <dbReference type="EMBL" id="MPV39164.1"/>
    </source>
</evidence>
<accession>A0A6N7EVJ8</accession>
<keyword evidence="2" id="KW-0472">Membrane</keyword>